<evidence type="ECO:0000313" key="2">
    <source>
        <dbReference type="EMBL" id="RLV58336.1"/>
    </source>
</evidence>
<accession>A0A3L8PSJ8</accession>
<evidence type="ECO:0000256" key="1">
    <source>
        <dbReference type="SAM" id="MobiDB-lite"/>
    </source>
</evidence>
<feature type="compositionally biased region" description="Polar residues" evidence="1">
    <location>
        <begin position="1"/>
        <end position="18"/>
    </location>
</feature>
<proteinExistence type="predicted"/>
<dbReference type="Proteomes" id="UP000281474">
    <property type="component" value="Unassembled WGS sequence"/>
</dbReference>
<dbReference type="EMBL" id="QZEI01000078">
    <property type="protein sequence ID" value="RLV58336.1"/>
    <property type="molecule type" value="Genomic_DNA"/>
</dbReference>
<dbReference type="RefSeq" id="WP_121840343.1">
    <property type="nucleotide sequence ID" value="NZ_ML014827.1"/>
</dbReference>
<name>A0A3L8PSJ8_9GAMM</name>
<evidence type="ECO:0000313" key="3">
    <source>
        <dbReference type="Proteomes" id="UP000281474"/>
    </source>
</evidence>
<feature type="region of interest" description="Disordered" evidence="1">
    <location>
        <begin position="1"/>
        <end position="23"/>
    </location>
</feature>
<gene>
    <name evidence="2" type="ORF">D5018_17810</name>
</gene>
<keyword evidence="3" id="KW-1185">Reference proteome</keyword>
<organism evidence="2 3">
    <name type="scientific">Parashewanella curva</name>
    <dbReference type="NCBI Taxonomy" id="2338552"/>
    <lineage>
        <taxon>Bacteria</taxon>
        <taxon>Pseudomonadati</taxon>
        <taxon>Pseudomonadota</taxon>
        <taxon>Gammaproteobacteria</taxon>
        <taxon>Alteromonadales</taxon>
        <taxon>Shewanellaceae</taxon>
        <taxon>Parashewanella</taxon>
    </lineage>
</organism>
<reference evidence="2 3" key="1">
    <citation type="submission" date="2018-09" db="EMBL/GenBank/DDBJ databases">
        <title>Phylogeny of the Shewanellaceae, and recommendation for two new genera, Pseudoshewanella and Parashewanella.</title>
        <authorList>
            <person name="Wang G."/>
        </authorList>
    </citation>
    <scope>NUCLEOTIDE SEQUENCE [LARGE SCALE GENOMIC DNA]</scope>
    <source>
        <strain evidence="2 3">C51</strain>
    </source>
</reference>
<comment type="caution">
    <text evidence="2">The sequence shown here is derived from an EMBL/GenBank/DDBJ whole genome shotgun (WGS) entry which is preliminary data.</text>
</comment>
<sequence>MIDNQSNIEISSSQTLRPASTHMRAEPATEWVSSVSQYCLKSSVQASEEQSNLRLKLKAFFCCCTTAKDEIGVNADSIGCNESTIEKIPKLSVHTIITPFSYD</sequence>
<dbReference type="AlphaFoldDB" id="A0A3L8PSJ8"/>
<protein>
    <submittedName>
        <fullName evidence="2">Uncharacterized protein</fullName>
    </submittedName>
</protein>